<dbReference type="PANTHER" id="PTHR43976:SF16">
    <property type="entry name" value="SHORT-CHAIN DEHYDROGENASE_REDUCTASE FAMILY PROTEIN"/>
    <property type="match status" value="1"/>
</dbReference>
<dbReference type="PANTHER" id="PTHR43976">
    <property type="entry name" value="SHORT CHAIN DEHYDROGENASE"/>
    <property type="match status" value="1"/>
</dbReference>
<sequence length="290" mass="31858">MNTIPNLPHGHDPIALITGTSSGFGLLTALTLARRGYKVIATMRDLSRKNELVQQAEQAGVLECIHLMTLDVTDEASIASAIRVIIEQFGRIDVLVNNAGFAVGGYVEEVSMEEWRRQMETNFFGLIAVTKAVLPIMRMQRTGLIINVSSVSGLTGFPGYAPYAASKFAVEGFSESLRQEMLSFGVRVVLVEPGSFRTPIWGKGIAGIHSSEGSPYQTRLDEVLRYSRRTAETAPDPQEVAELIGRITEKRAPKLRYPVGKGSRVLILGKTLLPWKMLEAIIARSLRAMK</sequence>
<name>A0A089LD57_PAEBO</name>
<dbReference type="Proteomes" id="UP000029518">
    <property type="component" value="Chromosome"/>
</dbReference>
<keyword evidence="7" id="KW-1185">Reference proteome</keyword>
<keyword evidence="4" id="KW-0812">Transmembrane</keyword>
<dbReference type="NCBIfam" id="NF005372">
    <property type="entry name" value="PRK06914.1"/>
    <property type="match status" value="1"/>
</dbReference>
<evidence type="ECO:0000259" key="5">
    <source>
        <dbReference type="SMART" id="SM00822"/>
    </source>
</evidence>
<dbReference type="EMBL" id="CP009285">
    <property type="protein sequence ID" value="AIQ58020.1"/>
    <property type="molecule type" value="Genomic_DNA"/>
</dbReference>
<organism evidence="6 7">
    <name type="scientific">Paenibacillus borealis</name>
    <dbReference type="NCBI Taxonomy" id="160799"/>
    <lineage>
        <taxon>Bacteria</taxon>
        <taxon>Bacillati</taxon>
        <taxon>Bacillota</taxon>
        <taxon>Bacilli</taxon>
        <taxon>Bacillales</taxon>
        <taxon>Paenibacillaceae</taxon>
        <taxon>Paenibacillus</taxon>
    </lineage>
</organism>
<dbReference type="SUPFAM" id="SSF51735">
    <property type="entry name" value="NAD(P)-binding Rossmann-fold domains"/>
    <property type="match status" value="1"/>
</dbReference>
<keyword evidence="4" id="KW-0472">Membrane</keyword>
<dbReference type="InterPro" id="IPR051911">
    <property type="entry name" value="SDR_oxidoreductase"/>
</dbReference>
<dbReference type="InterPro" id="IPR002347">
    <property type="entry name" value="SDR_fam"/>
</dbReference>
<dbReference type="AlphaFoldDB" id="A0A089LD57"/>
<evidence type="ECO:0000256" key="3">
    <source>
        <dbReference type="RuleBase" id="RU000363"/>
    </source>
</evidence>
<dbReference type="GO" id="GO:0008206">
    <property type="term" value="P:bile acid metabolic process"/>
    <property type="evidence" value="ECO:0007669"/>
    <property type="project" value="UniProtKB-ARBA"/>
</dbReference>
<dbReference type="SMART" id="SM00822">
    <property type="entry name" value="PKS_KR"/>
    <property type="match status" value="1"/>
</dbReference>
<evidence type="ECO:0000313" key="7">
    <source>
        <dbReference type="Proteomes" id="UP000029518"/>
    </source>
</evidence>
<evidence type="ECO:0000256" key="4">
    <source>
        <dbReference type="SAM" id="Phobius"/>
    </source>
</evidence>
<keyword evidence="2" id="KW-0560">Oxidoreductase</keyword>
<dbReference type="OrthoDB" id="9775296at2"/>
<feature type="transmembrane region" description="Helical" evidence="4">
    <location>
        <begin position="14"/>
        <end position="33"/>
    </location>
</feature>
<gene>
    <name evidence="6" type="ORF">PBOR_14595</name>
</gene>
<dbReference type="InterPro" id="IPR057326">
    <property type="entry name" value="KR_dom"/>
</dbReference>
<dbReference type="HOGENOM" id="CLU_010194_2_9_9"/>
<evidence type="ECO:0000256" key="1">
    <source>
        <dbReference type="ARBA" id="ARBA00006484"/>
    </source>
</evidence>
<dbReference type="GO" id="GO:0016491">
    <property type="term" value="F:oxidoreductase activity"/>
    <property type="evidence" value="ECO:0007669"/>
    <property type="project" value="UniProtKB-KW"/>
</dbReference>
<protein>
    <submittedName>
        <fullName evidence="6">Short-chain dehydrogenase</fullName>
    </submittedName>
</protein>
<evidence type="ECO:0000256" key="2">
    <source>
        <dbReference type="ARBA" id="ARBA00023002"/>
    </source>
</evidence>
<dbReference type="FunFam" id="3.40.50.720:FF:000084">
    <property type="entry name" value="Short-chain dehydrogenase reductase"/>
    <property type="match status" value="1"/>
</dbReference>
<dbReference type="Gene3D" id="3.40.50.720">
    <property type="entry name" value="NAD(P)-binding Rossmann-like Domain"/>
    <property type="match status" value="1"/>
</dbReference>
<evidence type="ECO:0000313" key="6">
    <source>
        <dbReference type="EMBL" id="AIQ58020.1"/>
    </source>
</evidence>
<dbReference type="InterPro" id="IPR020904">
    <property type="entry name" value="Sc_DH/Rdtase_CS"/>
</dbReference>
<dbReference type="CDD" id="cd05374">
    <property type="entry name" value="17beta-HSD-like_SDR_c"/>
    <property type="match status" value="1"/>
</dbReference>
<keyword evidence="4" id="KW-1133">Transmembrane helix</keyword>
<proteinExistence type="inferred from homology"/>
<dbReference type="PRINTS" id="PR00081">
    <property type="entry name" value="GDHRDH"/>
</dbReference>
<dbReference type="KEGG" id="pbd:PBOR_14595"/>
<dbReference type="PROSITE" id="PS00061">
    <property type="entry name" value="ADH_SHORT"/>
    <property type="match status" value="1"/>
</dbReference>
<dbReference type="InterPro" id="IPR036291">
    <property type="entry name" value="NAD(P)-bd_dom_sf"/>
</dbReference>
<dbReference type="Pfam" id="PF00106">
    <property type="entry name" value="adh_short"/>
    <property type="match status" value="1"/>
</dbReference>
<reference evidence="6" key="1">
    <citation type="submission" date="2014-08" db="EMBL/GenBank/DDBJ databases">
        <title>Comparative genomics of the Paenibacillus odorifer group.</title>
        <authorList>
            <person name="den Bakker H.C."/>
            <person name="Tsai Y.-C.Y.-C."/>
            <person name="Martin N."/>
            <person name="Korlach J."/>
            <person name="Wiedmann M."/>
        </authorList>
    </citation>
    <scope>NUCLEOTIDE SEQUENCE [LARGE SCALE GENOMIC DNA]</scope>
    <source>
        <strain evidence="6">DSM 13188</strain>
    </source>
</reference>
<comment type="similarity">
    <text evidence="1 3">Belongs to the short-chain dehydrogenases/reductases (SDR) family.</text>
</comment>
<dbReference type="RefSeq" id="WP_042212541.1">
    <property type="nucleotide sequence ID" value="NZ_CP009285.1"/>
</dbReference>
<feature type="domain" description="Ketoreductase" evidence="5">
    <location>
        <begin position="13"/>
        <end position="194"/>
    </location>
</feature>
<dbReference type="PRINTS" id="PR00080">
    <property type="entry name" value="SDRFAMILY"/>
</dbReference>
<accession>A0A089LD57</accession>